<name>E6YGT4_BARC7</name>
<keyword evidence="2" id="KW-1185">Reference proteome</keyword>
<evidence type="ECO:0000313" key="1">
    <source>
        <dbReference type="EMBL" id="CBI76072.1"/>
    </source>
</evidence>
<proteinExistence type="predicted"/>
<accession>E6YGT4</accession>
<dbReference type="AlphaFoldDB" id="E6YGT4"/>
<evidence type="ECO:0000313" key="2">
    <source>
        <dbReference type="Proteomes" id="UP000009101"/>
    </source>
</evidence>
<protein>
    <submittedName>
        <fullName evidence="1">Uncharacterized protein</fullName>
    </submittedName>
</protein>
<dbReference type="EMBL" id="FN645454">
    <property type="protein sequence ID" value="CBI76072.1"/>
    <property type="molecule type" value="Genomic_DNA"/>
</dbReference>
<dbReference type="HOGENOM" id="CLU_3247755_0_0_5"/>
<dbReference type="STRING" id="696125.BARCL_0391"/>
<gene>
    <name evidence="1" type="ordered locus">BARCL_0391</name>
</gene>
<dbReference type="KEGG" id="bcd:BARCL_0391"/>
<reference evidence="1 2" key="2">
    <citation type="journal article" date="2011" name="PLoS Genet.">
        <title>Parallel evolution of a type IV secretion system in radiating lineages of the host-restricted bacterial pathogen Bartonella.</title>
        <authorList>
            <person name="Engel P."/>
            <person name="Salzburger W."/>
            <person name="Liesch M."/>
            <person name="Chang C.C."/>
            <person name="Maruyama S."/>
            <person name="Lanz C."/>
            <person name="Calteau A."/>
            <person name="Lajus A."/>
            <person name="Medigue C."/>
            <person name="Schuster S.C."/>
            <person name="Dehio C."/>
        </authorList>
    </citation>
    <scope>NUCLEOTIDE SEQUENCE [LARGE SCALE GENOMIC DNA]</scope>
    <source>
        <strain evidence="2">CIP 104772 / 73</strain>
    </source>
</reference>
<reference evidence="2" key="1">
    <citation type="submission" date="2009-11" db="EMBL/GenBank/DDBJ databases">
        <title>Genome sequencing of Bartonella species and comparative genomics.</title>
        <authorList>
            <person name="Engel P."/>
            <person name="Salzburger W."/>
            <person name="Marius L."/>
            <person name="Chao-Chin C."/>
            <person name="Soichi M."/>
            <person name="Christa L."/>
            <person name="Alexandra C."/>
            <person name="Aurelie L."/>
            <person name="Claudine M."/>
            <person name="Stephan S.C."/>
            <person name="Christoph D."/>
        </authorList>
    </citation>
    <scope>NUCLEOTIDE SEQUENCE [LARGE SCALE GENOMIC DNA]</scope>
    <source>
        <strain evidence="2">CIP 104772 / 73</strain>
    </source>
</reference>
<organism evidence="1 2">
    <name type="scientific">Bartonella clarridgeiae (strain CCUG 45776 / CIP 104772 / 73)</name>
    <dbReference type="NCBI Taxonomy" id="696125"/>
    <lineage>
        <taxon>Bacteria</taxon>
        <taxon>Pseudomonadati</taxon>
        <taxon>Pseudomonadota</taxon>
        <taxon>Alphaproteobacteria</taxon>
        <taxon>Hyphomicrobiales</taxon>
        <taxon>Bartonellaceae</taxon>
        <taxon>Bartonella</taxon>
    </lineage>
</organism>
<sequence length="42" mass="4849">MVVVTQKFDPLKNIVLAKNTEQLTVVNIVRKFDLTIFYAPIQ</sequence>
<dbReference type="Proteomes" id="UP000009101">
    <property type="component" value="Chromosome"/>
</dbReference>